<evidence type="ECO:0000256" key="4">
    <source>
        <dbReference type="ARBA" id="ARBA00004496"/>
    </source>
</evidence>
<dbReference type="Pfam" id="PF13855">
    <property type="entry name" value="LRR_8"/>
    <property type="match status" value="1"/>
</dbReference>
<evidence type="ECO:0000313" key="24">
    <source>
        <dbReference type="EMBL" id="CDG66605.1"/>
    </source>
</evidence>
<evidence type="ECO:0000256" key="10">
    <source>
        <dbReference type="ARBA" id="ARBA00022723"/>
    </source>
</evidence>
<dbReference type="PANTHER" id="PTHR12121:SF100">
    <property type="entry name" value="POLY(A)-SPECIFIC RIBONUCLEASE"/>
    <property type="match status" value="1"/>
</dbReference>
<keyword evidence="9" id="KW-0540">Nuclease</keyword>
<dbReference type="GO" id="GO:0046872">
    <property type="term" value="F:metal ion binding"/>
    <property type="evidence" value="ECO:0007669"/>
    <property type="project" value="UniProtKB-KW"/>
</dbReference>
<dbReference type="InterPro" id="IPR050410">
    <property type="entry name" value="CCR4/nocturin_mRNA_transcr"/>
</dbReference>
<evidence type="ECO:0000256" key="2">
    <source>
        <dbReference type="ARBA" id="ARBA00001946"/>
    </source>
</evidence>
<keyword evidence="11" id="KW-0677">Repeat</keyword>
<dbReference type="PROSITE" id="PS51450">
    <property type="entry name" value="LRR"/>
    <property type="match status" value="3"/>
</dbReference>
<dbReference type="SUPFAM" id="SSF56219">
    <property type="entry name" value="DNase I-like"/>
    <property type="match status" value="1"/>
</dbReference>
<name>T2M3X5_HYDVU</name>
<keyword evidence="13" id="KW-0269">Exonuclease</keyword>
<evidence type="ECO:0000256" key="13">
    <source>
        <dbReference type="ARBA" id="ARBA00022839"/>
    </source>
</evidence>
<dbReference type="GO" id="GO:0003723">
    <property type="term" value="F:RNA binding"/>
    <property type="evidence" value="ECO:0007669"/>
    <property type="project" value="UniProtKB-KW"/>
</dbReference>
<evidence type="ECO:0000256" key="11">
    <source>
        <dbReference type="ARBA" id="ARBA00022737"/>
    </source>
</evidence>
<evidence type="ECO:0000256" key="20">
    <source>
        <dbReference type="ARBA" id="ARBA00031469"/>
    </source>
</evidence>
<organism evidence="24">
    <name type="scientific">Hydra vulgaris</name>
    <name type="common">Hydra</name>
    <name type="synonym">Hydra attenuata</name>
    <dbReference type="NCBI Taxonomy" id="6087"/>
    <lineage>
        <taxon>Eukaryota</taxon>
        <taxon>Metazoa</taxon>
        <taxon>Cnidaria</taxon>
        <taxon>Hydrozoa</taxon>
        <taxon>Hydroidolina</taxon>
        <taxon>Anthoathecata</taxon>
        <taxon>Aplanulata</taxon>
        <taxon>Hydridae</taxon>
        <taxon>Hydra</taxon>
    </lineage>
</organism>
<evidence type="ECO:0000256" key="21">
    <source>
        <dbReference type="ARBA" id="ARBA00033317"/>
    </source>
</evidence>
<evidence type="ECO:0000256" key="15">
    <source>
        <dbReference type="ARBA" id="ARBA00022884"/>
    </source>
</evidence>
<evidence type="ECO:0000256" key="16">
    <source>
        <dbReference type="ARBA" id="ARBA00023015"/>
    </source>
</evidence>
<evidence type="ECO:0000256" key="18">
    <source>
        <dbReference type="ARBA" id="ARBA00023242"/>
    </source>
</evidence>
<protein>
    <recommendedName>
        <fullName evidence="6">poly(A)-specific ribonuclease</fullName>
        <ecNumber evidence="6">3.1.13.4</ecNumber>
    </recommendedName>
    <alternativeName>
        <fullName evidence="19">Carbon catabolite repressor protein 4</fullName>
    </alternativeName>
    <alternativeName>
        <fullName evidence="20">Cytoplasmic deadenylase</fullName>
    </alternativeName>
    <alternativeName>
        <fullName evidence="21">Glucose-repressible alcohol dehydrogenase transcriptional effector</fullName>
    </alternativeName>
</protein>
<feature type="region of interest" description="Disordered" evidence="22">
    <location>
        <begin position="1"/>
        <end position="27"/>
    </location>
</feature>
<keyword evidence="17" id="KW-0804">Transcription</keyword>
<evidence type="ECO:0000256" key="5">
    <source>
        <dbReference type="ARBA" id="ARBA00010774"/>
    </source>
</evidence>
<dbReference type="EC" id="3.1.13.4" evidence="6"/>
<evidence type="ECO:0000256" key="7">
    <source>
        <dbReference type="ARBA" id="ARBA00022490"/>
    </source>
</evidence>
<dbReference type="OMA" id="PHYYARA"/>
<dbReference type="GO" id="GO:0005737">
    <property type="term" value="C:cytoplasm"/>
    <property type="evidence" value="ECO:0007669"/>
    <property type="project" value="UniProtKB-SubCell"/>
</dbReference>
<comment type="similarity">
    <text evidence="5">Belongs to the CCR4/nocturin family.</text>
</comment>
<comment type="subcellular location">
    <subcellularLocation>
        <location evidence="4">Cytoplasm</location>
    </subcellularLocation>
    <subcellularLocation>
        <location evidence="3">Nucleus</location>
    </subcellularLocation>
</comment>
<evidence type="ECO:0000256" key="17">
    <source>
        <dbReference type="ARBA" id="ARBA00023163"/>
    </source>
</evidence>
<dbReference type="InterPro" id="IPR001611">
    <property type="entry name" value="Leu-rich_rpt"/>
</dbReference>
<keyword evidence="10" id="KW-0479">Metal-binding</keyword>
<dbReference type="GO" id="GO:0005634">
    <property type="term" value="C:nucleus"/>
    <property type="evidence" value="ECO:0007669"/>
    <property type="project" value="UniProtKB-SubCell"/>
</dbReference>
<evidence type="ECO:0000259" key="23">
    <source>
        <dbReference type="Pfam" id="PF03372"/>
    </source>
</evidence>
<keyword evidence="12" id="KW-0378">Hydrolase</keyword>
<feature type="compositionally biased region" description="Basic and acidic residues" evidence="22">
    <location>
        <begin position="15"/>
        <end position="25"/>
    </location>
</feature>
<feature type="domain" description="Endonuclease/exonuclease/phosphatase" evidence="23">
    <location>
        <begin position="179"/>
        <end position="502"/>
    </location>
</feature>
<dbReference type="InterPro" id="IPR032675">
    <property type="entry name" value="LRR_dom_sf"/>
</dbReference>
<dbReference type="EMBL" id="HAAD01000373">
    <property type="protein sequence ID" value="CDG66605.1"/>
    <property type="molecule type" value="mRNA"/>
</dbReference>
<dbReference type="InterPro" id="IPR036691">
    <property type="entry name" value="Endo/exonu/phosph_ase_sf"/>
</dbReference>
<dbReference type="FunFam" id="3.60.10.10:FF:000002">
    <property type="entry name" value="CCR4-NOT transcription complex subunit 6 like"/>
    <property type="match status" value="1"/>
</dbReference>
<gene>
    <name evidence="24" type="primary">CNOT6</name>
</gene>
<keyword evidence="8" id="KW-0433">Leucine-rich repeat</keyword>
<keyword evidence="18" id="KW-0539">Nucleus</keyword>
<dbReference type="InterPro" id="IPR005135">
    <property type="entry name" value="Endo/exonuclease/phosphatase"/>
</dbReference>
<dbReference type="InterPro" id="IPR003591">
    <property type="entry name" value="Leu-rich_rpt_typical-subtyp"/>
</dbReference>
<evidence type="ECO:0000256" key="19">
    <source>
        <dbReference type="ARBA" id="ARBA00030493"/>
    </source>
</evidence>
<dbReference type="CDD" id="cd09097">
    <property type="entry name" value="Deadenylase_CCR4"/>
    <property type="match status" value="1"/>
</dbReference>
<keyword evidence="15" id="KW-0694">RNA-binding</keyword>
<sequence>MSKDSDNGNFMLNGHKSEDASDEKPPSQTYWTEIEIVGNTRNLSPMLWTLSHLTGLYLRDNGITRIPGEISKLKNLTKLDLSKNKLRSLPNEIGDMIELTDLNLSYNGLRVLPNEIGRLYRLKALALQGNPLPAEIMSLPLDKLLTLMLDNLTVCPRPPARQWISIEPASTENGSFIVMSYNVLSDKHTNRQLYGYCPQWALNWDYRKSAILKEILQFNADILSLQEVETEQYWNFFLPELKKNGYDGIFNPKSRAKTMPEEERRFVDGCAVFWQNTKFTLIKEHLVEFNQLAAAHAEGADDMVNRVMQRDNICVMALLEMIKPVPELDNIKPKIIVTNAHIHWDPEYRDVKVIQTLMLMRELKKFMDEITAEYKIEKVPNIICADMNSMIDSGAIEFLEHGRIPVSHPDFQKLKYGGYLSRYADKDKKGLEIITHPFNLSRAGKKNPLPFTNFTYDFTGVLDYIFYTSDINLLGELGQIDSEYLKKNKIIGFPHPHFPSDHIYLVVEFDFNLEST</sequence>
<dbReference type="SMART" id="SM00369">
    <property type="entry name" value="LRR_TYP"/>
    <property type="match status" value="3"/>
</dbReference>
<evidence type="ECO:0000256" key="9">
    <source>
        <dbReference type="ARBA" id="ARBA00022722"/>
    </source>
</evidence>
<dbReference type="PANTHER" id="PTHR12121">
    <property type="entry name" value="CARBON CATABOLITE REPRESSOR PROTEIN 4"/>
    <property type="match status" value="1"/>
</dbReference>
<dbReference type="AlphaFoldDB" id="T2M3X5"/>
<evidence type="ECO:0000256" key="22">
    <source>
        <dbReference type="SAM" id="MobiDB-lite"/>
    </source>
</evidence>
<dbReference type="Gene3D" id="3.60.10.10">
    <property type="entry name" value="Endonuclease/exonuclease/phosphatase"/>
    <property type="match status" value="1"/>
</dbReference>
<dbReference type="GO" id="GO:0004535">
    <property type="term" value="F:poly(A)-specific ribonuclease activity"/>
    <property type="evidence" value="ECO:0007669"/>
    <property type="project" value="UniProtKB-EC"/>
</dbReference>
<dbReference type="Gene3D" id="3.80.10.10">
    <property type="entry name" value="Ribonuclease Inhibitor"/>
    <property type="match status" value="1"/>
</dbReference>
<comment type="catalytic activity">
    <reaction evidence="1">
        <text>Exonucleolytic cleavage of poly(A) to 5'-AMP.</text>
        <dbReference type="EC" id="3.1.13.4"/>
    </reaction>
</comment>
<dbReference type="Pfam" id="PF03372">
    <property type="entry name" value="Exo_endo_phos"/>
    <property type="match status" value="1"/>
</dbReference>
<accession>T2M3X5</accession>
<evidence type="ECO:0000256" key="14">
    <source>
        <dbReference type="ARBA" id="ARBA00022842"/>
    </source>
</evidence>
<reference evidence="24" key="1">
    <citation type="journal article" date="2013" name="Genome Biol. Evol.">
        <title>Punctuated emergences of genetic and phenotypic innovations in eumetazoan, bilaterian, euteleostome, and hominidae ancestors.</title>
        <authorList>
            <person name="Wenger Y."/>
            <person name="Galliot B."/>
        </authorList>
    </citation>
    <scope>NUCLEOTIDE SEQUENCE</scope>
    <source>
        <tissue evidence="24">Whole animals</tissue>
    </source>
</reference>
<proteinExistence type="evidence at transcript level"/>
<evidence type="ECO:0000256" key="12">
    <source>
        <dbReference type="ARBA" id="ARBA00022801"/>
    </source>
</evidence>
<dbReference type="OrthoDB" id="428734at2759"/>
<keyword evidence="14" id="KW-0460">Magnesium</keyword>
<comment type="cofactor">
    <cofactor evidence="2">
        <name>Mg(2+)</name>
        <dbReference type="ChEBI" id="CHEBI:18420"/>
    </cofactor>
</comment>
<dbReference type="SUPFAM" id="SSF52058">
    <property type="entry name" value="L domain-like"/>
    <property type="match status" value="1"/>
</dbReference>
<evidence type="ECO:0000256" key="3">
    <source>
        <dbReference type="ARBA" id="ARBA00004123"/>
    </source>
</evidence>
<evidence type="ECO:0000256" key="6">
    <source>
        <dbReference type="ARBA" id="ARBA00012161"/>
    </source>
</evidence>
<evidence type="ECO:0000256" key="1">
    <source>
        <dbReference type="ARBA" id="ARBA00001663"/>
    </source>
</evidence>
<keyword evidence="16" id="KW-0805">Transcription regulation</keyword>
<evidence type="ECO:0000256" key="8">
    <source>
        <dbReference type="ARBA" id="ARBA00022614"/>
    </source>
</evidence>
<dbReference type="KEGG" id="hmg:100199873"/>
<keyword evidence="7" id="KW-0963">Cytoplasm</keyword>